<proteinExistence type="predicted"/>
<dbReference type="EMBL" id="JAAIUW010000011">
    <property type="protein sequence ID" value="KAF7810610.1"/>
    <property type="molecule type" value="Genomic_DNA"/>
</dbReference>
<evidence type="ECO:0000313" key="1">
    <source>
        <dbReference type="EMBL" id="KAF7810610.1"/>
    </source>
</evidence>
<keyword evidence="2" id="KW-1185">Reference proteome</keyword>
<comment type="caution">
    <text evidence="1">The sequence shown here is derived from an EMBL/GenBank/DDBJ whole genome shotgun (WGS) entry which is preliminary data.</text>
</comment>
<dbReference type="AlphaFoldDB" id="A0A834SUQ0"/>
<reference evidence="1" key="1">
    <citation type="submission" date="2020-09" db="EMBL/GenBank/DDBJ databases">
        <title>Genome-Enabled Discovery of Anthraquinone Biosynthesis in Senna tora.</title>
        <authorList>
            <person name="Kang S.-H."/>
            <person name="Pandey R.P."/>
            <person name="Lee C.-M."/>
            <person name="Sim J.-S."/>
            <person name="Jeong J.-T."/>
            <person name="Choi B.-S."/>
            <person name="Jung M."/>
            <person name="Ginzburg D."/>
            <person name="Zhao K."/>
            <person name="Won S.Y."/>
            <person name="Oh T.-J."/>
            <person name="Yu Y."/>
            <person name="Kim N.-H."/>
            <person name="Lee O.R."/>
            <person name="Lee T.-H."/>
            <person name="Bashyal P."/>
            <person name="Kim T.-S."/>
            <person name="Lee W.-H."/>
            <person name="Kawkins C."/>
            <person name="Kim C.-K."/>
            <person name="Kim J.S."/>
            <person name="Ahn B.O."/>
            <person name="Rhee S.Y."/>
            <person name="Sohng J.K."/>
        </authorList>
    </citation>
    <scope>NUCLEOTIDE SEQUENCE</scope>
    <source>
        <tissue evidence="1">Leaf</tissue>
    </source>
</reference>
<evidence type="ECO:0000313" key="2">
    <source>
        <dbReference type="Proteomes" id="UP000634136"/>
    </source>
</evidence>
<sequence>MELGFRASAQLQSFRIFELGHRSFIALLLRHRSNFSCSAGVCEYGLLALGLSGGHLAAAVVPNSGS</sequence>
<organism evidence="1 2">
    <name type="scientific">Senna tora</name>
    <dbReference type="NCBI Taxonomy" id="362788"/>
    <lineage>
        <taxon>Eukaryota</taxon>
        <taxon>Viridiplantae</taxon>
        <taxon>Streptophyta</taxon>
        <taxon>Embryophyta</taxon>
        <taxon>Tracheophyta</taxon>
        <taxon>Spermatophyta</taxon>
        <taxon>Magnoliopsida</taxon>
        <taxon>eudicotyledons</taxon>
        <taxon>Gunneridae</taxon>
        <taxon>Pentapetalae</taxon>
        <taxon>rosids</taxon>
        <taxon>fabids</taxon>
        <taxon>Fabales</taxon>
        <taxon>Fabaceae</taxon>
        <taxon>Caesalpinioideae</taxon>
        <taxon>Cassia clade</taxon>
        <taxon>Senna</taxon>
    </lineage>
</organism>
<dbReference type="Proteomes" id="UP000634136">
    <property type="component" value="Unassembled WGS sequence"/>
</dbReference>
<protein>
    <submittedName>
        <fullName evidence="1">Uncharacterized protein</fullName>
    </submittedName>
</protein>
<name>A0A834SUQ0_9FABA</name>
<accession>A0A834SUQ0</accession>
<gene>
    <name evidence="1" type="ORF">G2W53_037353</name>
</gene>